<proteinExistence type="predicted"/>
<protein>
    <submittedName>
        <fullName evidence="1">Uncharacterized protein</fullName>
    </submittedName>
</protein>
<organism evidence="1 2">
    <name type="scientific">Pseudodesulfovibrio methanolicus</name>
    <dbReference type="NCBI Taxonomy" id="3126690"/>
    <lineage>
        <taxon>Bacteria</taxon>
        <taxon>Pseudomonadati</taxon>
        <taxon>Thermodesulfobacteriota</taxon>
        <taxon>Desulfovibrionia</taxon>
        <taxon>Desulfovibrionales</taxon>
        <taxon>Desulfovibrionaceae</taxon>
    </lineage>
</organism>
<dbReference type="InterPro" id="IPR029052">
    <property type="entry name" value="Metallo-depent_PP-like"/>
</dbReference>
<reference evidence="1 2" key="1">
    <citation type="submission" date="2024-03" db="EMBL/GenBank/DDBJ databases">
        <title>Phenotype and Genome Characterization of a Sulfate-Reducing Bacterium Pseudodesulfovibrio sp. strain 5S69, isolated from Petroleum Reservoir in Tatarstan (Russia).</title>
        <authorList>
            <person name="Bidzhieva S.K."/>
            <person name="Kadnikov V."/>
            <person name="Tourova T.P."/>
            <person name="Samigullina S.R."/>
            <person name="Sokolova D.S."/>
            <person name="Poltaraus A.B."/>
            <person name="Avtukh A.N."/>
            <person name="Tereshina V.M."/>
            <person name="Mardanov A.V."/>
            <person name="Nazina T.N."/>
        </authorList>
    </citation>
    <scope>NUCLEOTIDE SEQUENCE [LARGE SCALE GENOMIC DNA]</scope>
    <source>
        <strain evidence="1 2">5S69</strain>
    </source>
</reference>
<accession>A0ABZ2IRM2</accession>
<evidence type="ECO:0000313" key="2">
    <source>
        <dbReference type="Proteomes" id="UP001385389"/>
    </source>
</evidence>
<evidence type="ECO:0000313" key="1">
    <source>
        <dbReference type="EMBL" id="WWX21263.1"/>
    </source>
</evidence>
<dbReference type="EMBL" id="CP146609">
    <property type="protein sequence ID" value="WWX21263.1"/>
    <property type="molecule type" value="Genomic_DNA"/>
</dbReference>
<dbReference type="Gene3D" id="3.60.21.10">
    <property type="match status" value="1"/>
</dbReference>
<dbReference type="Proteomes" id="UP001385389">
    <property type="component" value="Chromosome"/>
</dbReference>
<sequence length="226" mass="24959">MDNQHTDAPRLLVSGGWEYFRPNGNPGLTKTMVALSKAFNAMHYDVGLLTEREAGALAEDGVPRWPWQKTAEEAPFTVLEIAGGRKVGFLRYPSLPQDAEKPSEAMVAKLSRAIKADRDKVDLLIALCDWGWVAESDYLKSNPAQVPDMLFGSGGGSGINGRVQADGRCLWVRPYDKGRSLAEVNVLQWPKRENSFAWEEAKNYTSASVGMNDAIKDDPEIDALFQ</sequence>
<gene>
    <name evidence="1" type="ORF">V8V93_12480</name>
</gene>
<name>A0ABZ2IRM2_9BACT</name>
<keyword evidence="2" id="KW-1185">Reference proteome</keyword>